<organism evidence="1 2">
    <name type="scientific">Robiginitalea biformata (strain ATCC BAA-864 / DSM 15991 / KCTC 12146 / HTCC2501)</name>
    <dbReference type="NCBI Taxonomy" id="313596"/>
    <lineage>
        <taxon>Bacteria</taxon>
        <taxon>Pseudomonadati</taxon>
        <taxon>Bacteroidota</taxon>
        <taxon>Flavobacteriia</taxon>
        <taxon>Flavobacteriales</taxon>
        <taxon>Flavobacteriaceae</taxon>
        <taxon>Robiginitalea</taxon>
    </lineage>
</organism>
<dbReference type="OrthoDB" id="1340606at2"/>
<accession>A4CP61</accession>
<dbReference type="HOGENOM" id="CLU_1446617_0_0_10"/>
<dbReference type="EMBL" id="CP001712">
    <property type="protein sequence ID" value="EAR14678.1"/>
    <property type="molecule type" value="Genomic_DNA"/>
</dbReference>
<sequence>MTFAEAKDILDQRVNWRDNGTLTVANKTTESGRYFQDEHSAVTLENILACQPDSDMNDADFNTYLTELRGAAILQVLADVFGAENNVTDREINCNVGIFDNAISLRMVIRVSELIITSTRSNRIEKLTKAFVEQLFVDVNAKQAGVKATYWKEVERVQKLLFKQERIPTVTAGAYGNYLGHVYDTLS</sequence>
<dbReference type="Proteomes" id="UP000009049">
    <property type="component" value="Chromosome"/>
</dbReference>
<dbReference type="AlphaFoldDB" id="A4CP61"/>
<dbReference type="eggNOG" id="ENOG502ZKNB">
    <property type="taxonomic scope" value="Bacteria"/>
</dbReference>
<protein>
    <submittedName>
        <fullName evidence="1">Uncharacterized protein</fullName>
    </submittedName>
</protein>
<dbReference type="RefSeq" id="WP_015755465.1">
    <property type="nucleotide sequence ID" value="NC_013222.1"/>
</dbReference>
<dbReference type="STRING" id="313596.RB2501_01341"/>
<gene>
    <name evidence="1" type="ordered locus">RB2501_01341</name>
</gene>
<name>A4CP61_ROBBH</name>
<evidence type="ECO:0000313" key="1">
    <source>
        <dbReference type="EMBL" id="EAR14678.1"/>
    </source>
</evidence>
<proteinExistence type="predicted"/>
<dbReference type="KEGG" id="rbi:RB2501_01341"/>
<evidence type="ECO:0000313" key="2">
    <source>
        <dbReference type="Proteomes" id="UP000009049"/>
    </source>
</evidence>
<keyword evidence="2" id="KW-1185">Reference proteome</keyword>
<reference evidence="1 2" key="1">
    <citation type="journal article" date="2009" name="J. Bacteriol.">
        <title>Complete genome sequence of Robiginitalea biformata HTCC2501.</title>
        <authorList>
            <person name="Oh H.M."/>
            <person name="Giovannoni S.J."/>
            <person name="Lee K."/>
            <person name="Ferriera S."/>
            <person name="Johnson J."/>
            <person name="Cho J.C."/>
        </authorList>
    </citation>
    <scope>NUCLEOTIDE SEQUENCE [LARGE SCALE GENOMIC DNA]</scope>
    <source>
        <strain evidence="2">ATCC BAA-864 / HTCC2501 / KCTC 12146</strain>
    </source>
</reference>